<dbReference type="Proteomes" id="UP000294933">
    <property type="component" value="Unassembled WGS sequence"/>
</dbReference>
<proteinExistence type="predicted"/>
<evidence type="ECO:0000256" key="1">
    <source>
        <dbReference type="SAM" id="MobiDB-lite"/>
    </source>
</evidence>
<feature type="compositionally biased region" description="Acidic residues" evidence="1">
    <location>
        <begin position="648"/>
        <end position="659"/>
    </location>
</feature>
<evidence type="ECO:0000313" key="4">
    <source>
        <dbReference type="EMBL" id="TDL13645.1"/>
    </source>
</evidence>
<protein>
    <recommendedName>
        <fullName evidence="3">CxC2-like cysteine cluster KDZ transposase-associated domain-containing protein</fullName>
    </recommendedName>
</protein>
<dbReference type="InterPro" id="IPR040521">
    <property type="entry name" value="KDZ"/>
</dbReference>
<dbReference type="AlphaFoldDB" id="A0A4Y7PEC5"/>
<feature type="transmembrane region" description="Helical" evidence="2">
    <location>
        <begin position="365"/>
        <end position="383"/>
    </location>
</feature>
<keyword evidence="2" id="KW-0812">Transmembrane</keyword>
<feature type="region of interest" description="Disordered" evidence="1">
    <location>
        <begin position="642"/>
        <end position="665"/>
    </location>
</feature>
<evidence type="ECO:0000259" key="3">
    <source>
        <dbReference type="Pfam" id="PF18803"/>
    </source>
</evidence>
<organism evidence="4 5">
    <name type="scientific">Rickenella mellea</name>
    <dbReference type="NCBI Taxonomy" id="50990"/>
    <lineage>
        <taxon>Eukaryota</taxon>
        <taxon>Fungi</taxon>
        <taxon>Dikarya</taxon>
        <taxon>Basidiomycota</taxon>
        <taxon>Agaricomycotina</taxon>
        <taxon>Agaricomycetes</taxon>
        <taxon>Hymenochaetales</taxon>
        <taxon>Rickenellaceae</taxon>
        <taxon>Rickenella</taxon>
    </lineage>
</organism>
<dbReference type="PANTHER" id="PTHR33096">
    <property type="entry name" value="CXC2 DOMAIN-CONTAINING PROTEIN"/>
    <property type="match status" value="1"/>
</dbReference>
<sequence length="964" mass="109388">WLDHRSVFADELLRHDGRPDHAPDAPCHSCSKAAGILRCTDCFGCHLHCSECLVSSHALLPLHRIEKWTGEFFERTTLNVLNLRVQLGHHGGPCTVPERAQRPLTVVDTTGIHRVYVDYCGCGESGGVFHHRIQLLRHRWFPATLDRPSTVMTFDALEMFHNLTLQSKTTFYDFYHTLVRRTDNTGITSLPTCYKACMRIVREWRHLKMIKRSGRAHAAEGIDATGAGECAVECPACPQPGRNLPEGWQDVAEEDSWLYTLMLSIDANFRLKLKDRGFKDPELGSGWAYFVETDLYMAHLETCKDQDEINTCDSNLHAVDHANTRFSKGYTTTGVGCVVCTRHTLVRKNGVGDLQKGERYATMDYIVLSTLIGVIFTSLLFTYDIACQWSKNLFSRMAEFPPIMQLQHAMSKVFHAIPKFHLPAHGPKCHSKFSLNYRRGVGRSDGEGVERGWAHINAVATSTREMGPGSRHGTLDDHWGAWNWGKVIGLGKALHLKLQDALTNQAKHRALFEEFKATFEQELTAKWDGMIAEWSNDNRKPDPYSEKDNLTTLADVRLELAKEDTVRIREGQLGRHNVTPSAFLYVGMELEEQQRVIQLRIAAGHAGTVSQKAEMQDRRNALKRRIENWRSIQRLYMPGVAEVHSNPDDEDVDEPATGDDGEKAEQIDLCLPSDVPRMRNVGCLTGLHDMEFRLRLAQAAGALQQLRRQLRIYSGLVSYKHIQVSGPGQRANTRARSLLTRFREKTDRCAERYRAARSALAALDPGGSWTKQFQVLKKEDVRGPGREDDGGARPVGRRAYGVGTGEGHAEFSWIWIVQRGKKVGGEDVDSEVKVENFDPRFDEGLRVEYAKAKARIERWDEEVRLVTEEMRRTVAFLCYKSNWWLDRRECRSEAPVHIAAGLRAYACKQSHLMNSLAHSFCQQWLRLLRSNGLNSQWAADFLHNIQFEGDEGEGIQREEGEENE</sequence>
<accession>A0A4Y7PEC5</accession>
<feature type="domain" description="CxC2-like cysteine cluster KDZ transposase-associated" evidence="3">
    <location>
        <begin position="78"/>
        <end position="186"/>
    </location>
</feature>
<dbReference type="OrthoDB" id="3192989at2759"/>
<dbReference type="PANTHER" id="PTHR33096:SF1">
    <property type="entry name" value="CXC1-LIKE CYSTEINE CLUSTER ASSOCIATED WITH KDZ TRANSPOSASES DOMAIN-CONTAINING PROTEIN"/>
    <property type="match status" value="1"/>
</dbReference>
<evidence type="ECO:0000256" key="2">
    <source>
        <dbReference type="SAM" id="Phobius"/>
    </source>
</evidence>
<keyword evidence="5" id="KW-1185">Reference proteome</keyword>
<feature type="non-terminal residue" evidence="4">
    <location>
        <position position="1"/>
    </location>
</feature>
<name>A0A4Y7PEC5_9AGAM</name>
<keyword evidence="2" id="KW-0472">Membrane</keyword>
<dbReference type="STRING" id="50990.A0A4Y7PEC5"/>
<dbReference type="Pfam" id="PF18803">
    <property type="entry name" value="CxC2"/>
    <property type="match status" value="1"/>
</dbReference>
<reference evidence="4 5" key="1">
    <citation type="submission" date="2018-06" db="EMBL/GenBank/DDBJ databases">
        <title>A transcriptomic atlas of mushroom development highlights an independent origin of complex multicellularity.</title>
        <authorList>
            <consortium name="DOE Joint Genome Institute"/>
            <person name="Krizsan K."/>
            <person name="Almasi E."/>
            <person name="Merenyi Z."/>
            <person name="Sahu N."/>
            <person name="Viragh M."/>
            <person name="Koszo T."/>
            <person name="Mondo S."/>
            <person name="Kiss B."/>
            <person name="Balint B."/>
            <person name="Kues U."/>
            <person name="Barry K."/>
            <person name="Hegedus J.C."/>
            <person name="Henrissat B."/>
            <person name="Johnson J."/>
            <person name="Lipzen A."/>
            <person name="Ohm R."/>
            <person name="Nagy I."/>
            <person name="Pangilinan J."/>
            <person name="Yan J."/>
            <person name="Xiong Y."/>
            <person name="Grigoriev I.V."/>
            <person name="Hibbett D.S."/>
            <person name="Nagy L.G."/>
        </authorList>
    </citation>
    <scope>NUCLEOTIDE SEQUENCE [LARGE SCALE GENOMIC DNA]</scope>
    <source>
        <strain evidence="4 5">SZMC22713</strain>
    </source>
</reference>
<dbReference type="VEuPathDB" id="FungiDB:BD410DRAFT_735067"/>
<keyword evidence="2" id="KW-1133">Transmembrane helix</keyword>
<dbReference type="EMBL" id="ML170510">
    <property type="protein sequence ID" value="TDL13645.1"/>
    <property type="molecule type" value="Genomic_DNA"/>
</dbReference>
<dbReference type="InterPro" id="IPR041457">
    <property type="entry name" value="CxC2_KDZ-assoc"/>
</dbReference>
<dbReference type="Pfam" id="PF18758">
    <property type="entry name" value="KDZ"/>
    <property type="match status" value="1"/>
</dbReference>
<gene>
    <name evidence="4" type="ORF">BD410DRAFT_735067</name>
</gene>
<evidence type="ECO:0000313" key="5">
    <source>
        <dbReference type="Proteomes" id="UP000294933"/>
    </source>
</evidence>